<feature type="compositionally biased region" description="Basic and acidic residues" evidence="1">
    <location>
        <begin position="326"/>
        <end position="352"/>
    </location>
</feature>
<feature type="region of interest" description="Disordered" evidence="1">
    <location>
        <begin position="592"/>
        <end position="665"/>
    </location>
</feature>
<protein>
    <submittedName>
        <fullName evidence="3">Uncharacterized protein</fullName>
    </submittedName>
</protein>
<reference evidence="3 4" key="1">
    <citation type="submission" date="2023-08" db="EMBL/GenBank/DDBJ databases">
        <title>A Necator americanus chromosomal reference genome.</title>
        <authorList>
            <person name="Ilik V."/>
            <person name="Petrzelkova K.J."/>
            <person name="Pardy F."/>
            <person name="Fuh T."/>
            <person name="Niatou-Singa F.S."/>
            <person name="Gouil Q."/>
            <person name="Baker L."/>
            <person name="Ritchie M.E."/>
            <person name="Jex A.R."/>
            <person name="Gazzola D."/>
            <person name="Li H."/>
            <person name="Toshio Fujiwara R."/>
            <person name="Zhan B."/>
            <person name="Aroian R.V."/>
            <person name="Pafco B."/>
            <person name="Schwarz E.M."/>
        </authorList>
    </citation>
    <scope>NUCLEOTIDE SEQUENCE [LARGE SCALE GENOMIC DNA]</scope>
    <source>
        <strain evidence="3 4">Aroian</strain>
        <tissue evidence="3">Whole animal</tissue>
    </source>
</reference>
<evidence type="ECO:0000313" key="4">
    <source>
        <dbReference type="Proteomes" id="UP001303046"/>
    </source>
</evidence>
<feature type="compositionally biased region" description="Low complexity" evidence="1">
    <location>
        <begin position="603"/>
        <end position="612"/>
    </location>
</feature>
<accession>A0ABR1DZI2</accession>
<evidence type="ECO:0000256" key="1">
    <source>
        <dbReference type="SAM" id="MobiDB-lite"/>
    </source>
</evidence>
<dbReference type="EMBL" id="JAVFWL010000005">
    <property type="protein sequence ID" value="KAK6754856.1"/>
    <property type="molecule type" value="Genomic_DNA"/>
</dbReference>
<feature type="region of interest" description="Disordered" evidence="1">
    <location>
        <begin position="67"/>
        <end position="113"/>
    </location>
</feature>
<feature type="compositionally biased region" description="Basic residues" evidence="1">
    <location>
        <begin position="359"/>
        <end position="370"/>
    </location>
</feature>
<feature type="compositionally biased region" description="Basic and acidic residues" evidence="1">
    <location>
        <begin position="494"/>
        <end position="564"/>
    </location>
</feature>
<feature type="compositionally biased region" description="Basic and acidic residues" evidence="1">
    <location>
        <begin position="89"/>
        <end position="98"/>
    </location>
</feature>
<name>A0ABR1DZI2_NECAM</name>
<feature type="compositionally biased region" description="Basic and acidic residues" evidence="1">
    <location>
        <begin position="70"/>
        <end position="80"/>
    </location>
</feature>
<keyword evidence="4" id="KW-1185">Reference proteome</keyword>
<feature type="compositionally biased region" description="Polar residues" evidence="1">
    <location>
        <begin position="435"/>
        <end position="445"/>
    </location>
</feature>
<gene>
    <name evidence="3" type="primary">Necator_chrV.g18477</name>
    <name evidence="3" type="ORF">RB195_013686</name>
</gene>
<feature type="compositionally biased region" description="Basic and acidic residues" evidence="1">
    <location>
        <begin position="229"/>
        <end position="267"/>
    </location>
</feature>
<feature type="signal peptide" evidence="2">
    <location>
        <begin position="1"/>
        <end position="24"/>
    </location>
</feature>
<evidence type="ECO:0000313" key="3">
    <source>
        <dbReference type="EMBL" id="KAK6754856.1"/>
    </source>
</evidence>
<keyword evidence="2" id="KW-0732">Signal</keyword>
<sequence length="805" mass="92926">MRLLILRCEYVLALLTSSFIQTQAQERSIPGRRFYKSDHLPTYSRHTPYQEEDQFPQPVFGIAHGQPYNDVKKDHEKEPTRPYVRQKHIRDDSSNHDETDNEANFPPEFAGDIKRNMEGLIPRKHRNKMKQLSSLVKPEYPDASGSAEAAATPPEVLPEWGEDSKDSGSLVLPGDEEHQTTPQRRYHSDEEQPHRRKRPKQTTSSEETNYKMVYQRPREQRPRHPYSPNERETSEHGDGSDFKHTAGKHYEDSGEMSRNKQSSEERPKSRHRTRAGRPREQKVHGKIVGVDMQMIAGMYSPQSSAQNHKRRFVGRFSPLSGPYPGRGDDEKPRNSHTGQKYENEYESREETSPKLNRSLGKKHKKKKHKDRREESTENAGTVYPSVRHVHYGPFDAYFLRQKPKEEQVSEENSGRIPMDSQQTPAKFNELESRRTSALNNPSSMAHGQHPVHDGIHEKGPRDNVEERSGNKSSMEDEGRSSESVKPRATTPLHPAEDNTTKDRNKYESTDEVGRENKEESLEEKKAEEPPRDLSVDGEGHDHQRIVDQRRPLAYENEKEGERTTSRPHRCSYCILKDATEEPQIDEVTIASHSEPSPEFHMHSSSLAPSSSSNFRDLWQNDSVGSGNGTRPRDHTPSLATTVTSPTSTIPSIPDSSTSPFSSSSIRKIDEKDLQKLLGLDLQHARGIKLWEDEDKSNTEKFHWHPNRYGDHPKFKQHTSNPWRDNFRIKNDDIHFHYENFRNIPEKEKLLKEGLPTDVRDLVDYMAFLMYQQAKETISSHFPMFPNPFRKQALPRIPFPHIDLTR</sequence>
<feature type="compositionally biased region" description="Low complexity" evidence="1">
    <location>
        <begin position="636"/>
        <end position="665"/>
    </location>
</feature>
<evidence type="ECO:0000256" key="2">
    <source>
        <dbReference type="SAM" id="SignalP"/>
    </source>
</evidence>
<feature type="region of interest" description="Disordered" evidence="1">
    <location>
        <begin position="138"/>
        <end position="567"/>
    </location>
</feature>
<feature type="compositionally biased region" description="Basic and acidic residues" evidence="1">
    <location>
        <begin position="450"/>
        <end position="485"/>
    </location>
</feature>
<dbReference type="Proteomes" id="UP001303046">
    <property type="component" value="Unassembled WGS sequence"/>
</dbReference>
<proteinExistence type="predicted"/>
<feature type="chain" id="PRO_5046144382" evidence="2">
    <location>
        <begin position="25"/>
        <end position="805"/>
    </location>
</feature>
<comment type="caution">
    <text evidence="3">The sequence shown here is derived from an EMBL/GenBank/DDBJ whole genome shotgun (WGS) entry which is preliminary data.</text>
</comment>
<organism evidence="3 4">
    <name type="scientific">Necator americanus</name>
    <name type="common">Human hookworm</name>
    <dbReference type="NCBI Taxonomy" id="51031"/>
    <lineage>
        <taxon>Eukaryota</taxon>
        <taxon>Metazoa</taxon>
        <taxon>Ecdysozoa</taxon>
        <taxon>Nematoda</taxon>
        <taxon>Chromadorea</taxon>
        <taxon>Rhabditida</taxon>
        <taxon>Rhabditina</taxon>
        <taxon>Rhabditomorpha</taxon>
        <taxon>Strongyloidea</taxon>
        <taxon>Ancylostomatidae</taxon>
        <taxon>Bunostominae</taxon>
        <taxon>Necator</taxon>
    </lineage>
</organism>